<comment type="caution">
    <text evidence="2">The sequence shown here is derived from an EMBL/GenBank/DDBJ whole genome shotgun (WGS) entry which is preliminary data.</text>
</comment>
<dbReference type="Gene3D" id="3.40.50.460">
    <property type="entry name" value="Phosphofructokinase domain"/>
    <property type="match status" value="1"/>
</dbReference>
<protein>
    <submittedName>
        <fullName evidence="2">Uncharacterized protein</fullName>
    </submittedName>
</protein>
<sequence length="373" mass="38212">VDVCLIPEVSFTMDGPHGLLSYLGTVLERKGHAVVCVAEGAGQDLISAHTPLTKDLLGNPVLHDIGVYLKARFKMHFKDMAEVRYIDPTYMIRTTPCNSVDHIYARVLAHNAVDAAFSGYTGVTVGMCNNHHVLLPIPLVVQAPRRVDPWGMAWNRLRADSGQPSFHPPPSLGRAAISSATSSESDTEGPPSPFTSMSEGCTSTPSLSPTSSVTDISTTSVVAAIAAAAADAAAAEGGGGEKGRSPSPTAAPPVDEPDVMTWMGSEPTGPQDTMSPAAAAGSHGLYGGGEAISPPVEPADVTGEQLHVLATYPVQADLPWPAPPHQGPFGTGTGGGSVTFDSCGTTESGGEGEHSSVDLEVGQGSGSSPQAAA</sequence>
<feature type="region of interest" description="Disordered" evidence="1">
    <location>
        <begin position="161"/>
        <end position="213"/>
    </location>
</feature>
<evidence type="ECO:0000313" key="3">
    <source>
        <dbReference type="Proteomes" id="UP000747110"/>
    </source>
</evidence>
<name>A0A8J4CIH3_9CHLO</name>
<dbReference type="Proteomes" id="UP000747110">
    <property type="component" value="Unassembled WGS sequence"/>
</dbReference>
<dbReference type="EMBL" id="BNCP01000024">
    <property type="protein sequence ID" value="GIL82360.1"/>
    <property type="molecule type" value="Genomic_DNA"/>
</dbReference>
<dbReference type="OrthoDB" id="537915at2759"/>
<accession>A0A8J4CIH3</accession>
<feature type="non-terminal residue" evidence="2">
    <location>
        <position position="1"/>
    </location>
</feature>
<dbReference type="AlphaFoldDB" id="A0A8J4CIH3"/>
<reference evidence="2" key="1">
    <citation type="journal article" date="2021" name="Proc. Natl. Acad. Sci. U.S.A.">
        <title>Three genomes in the algal genus Volvox reveal the fate of a haploid sex-determining region after a transition to homothallism.</title>
        <authorList>
            <person name="Yamamoto K."/>
            <person name="Hamaji T."/>
            <person name="Kawai-Toyooka H."/>
            <person name="Matsuzaki R."/>
            <person name="Takahashi F."/>
            <person name="Nishimura Y."/>
            <person name="Kawachi M."/>
            <person name="Noguchi H."/>
            <person name="Minakuchi Y."/>
            <person name="Umen J.G."/>
            <person name="Toyoda A."/>
            <person name="Nozaki H."/>
        </authorList>
    </citation>
    <scope>NUCLEOTIDE SEQUENCE</scope>
    <source>
        <strain evidence="2">NIES-3786</strain>
    </source>
</reference>
<feature type="region of interest" description="Disordered" evidence="1">
    <location>
        <begin position="319"/>
        <end position="373"/>
    </location>
</feature>
<organism evidence="2 3">
    <name type="scientific">Volvox reticuliferus</name>
    <dbReference type="NCBI Taxonomy" id="1737510"/>
    <lineage>
        <taxon>Eukaryota</taxon>
        <taxon>Viridiplantae</taxon>
        <taxon>Chlorophyta</taxon>
        <taxon>core chlorophytes</taxon>
        <taxon>Chlorophyceae</taxon>
        <taxon>CS clade</taxon>
        <taxon>Chlamydomonadales</taxon>
        <taxon>Volvocaceae</taxon>
        <taxon>Volvox</taxon>
    </lineage>
</organism>
<proteinExistence type="predicted"/>
<dbReference type="GO" id="GO:0003872">
    <property type="term" value="F:6-phosphofructokinase activity"/>
    <property type="evidence" value="ECO:0007669"/>
    <property type="project" value="InterPro"/>
</dbReference>
<evidence type="ECO:0000256" key="1">
    <source>
        <dbReference type="SAM" id="MobiDB-lite"/>
    </source>
</evidence>
<dbReference type="SUPFAM" id="SSF53784">
    <property type="entry name" value="Phosphofructokinase"/>
    <property type="match status" value="1"/>
</dbReference>
<keyword evidence="3" id="KW-1185">Reference proteome</keyword>
<evidence type="ECO:0000313" key="2">
    <source>
        <dbReference type="EMBL" id="GIL82360.1"/>
    </source>
</evidence>
<feature type="non-terminal residue" evidence="2">
    <location>
        <position position="373"/>
    </location>
</feature>
<dbReference type="PANTHER" id="PTHR45770">
    <property type="entry name" value="ATP-DEPENDENT 6-PHOSPHOFRUCTOKINASE 1"/>
    <property type="match status" value="1"/>
</dbReference>
<gene>
    <name evidence="2" type="ORF">Vretifemale_11251</name>
</gene>
<feature type="compositionally biased region" description="Low complexity" evidence="1">
    <location>
        <begin position="202"/>
        <end position="213"/>
    </location>
</feature>
<dbReference type="InterPro" id="IPR035966">
    <property type="entry name" value="PKF_sf"/>
</dbReference>
<feature type="region of interest" description="Disordered" evidence="1">
    <location>
        <begin position="236"/>
        <end position="282"/>
    </location>
</feature>
<dbReference type="InterPro" id="IPR050929">
    <property type="entry name" value="PFKA"/>
</dbReference>